<reference evidence="2" key="1">
    <citation type="submission" date="2025-08" db="UniProtKB">
        <authorList>
            <consortium name="Ensembl"/>
        </authorList>
    </citation>
    <scope>IDENTIFICATION</scope>
</reference>
<dbReference type="Ensembl" id="ENSFHET00000027590.1">
    <property type="protein sequence ID" value="ENSFHEP00000033355.1"/>
    <property type="gene ID" value="ENSFHEG00000020453.1"/>
</dbReference>
<dbReference type="Proteomes" id="UP000265000">
    <property type="component" value="Unplaced"/>
</dbReference>
<evidence type="ECO:0000313" key="2">
    <source>
        <dbReference type="Ensembl" id="ENSFHEP00000033355.1"/>
    </source>
</evidence>
<protein>
    <submittedName>
        <fullName evidence="2">Uncharacterized protein</fullName>
    </submittedName>
</protein>
<keyword evidence="3" id="KW-1185">Reference proteome</keyword>
<evidence type="ECO:0000256" key="1">
    <source>
        <dbReference type="SAM" id="MobiDB-lite"/>
    </source>
</evidence>
<sequence>MSRRKKSSGPKVPTAATNPSGQGYRVISKLLEVQQFTGRKMMDKWTTFDTAAGVPRSGWRLFREGSKEKVTSKNQTKNPLN</sequence>
<dbReference type="AlphaFoldDB" id="A0A3Q2UNF8"/>
<proteinExistence type="predicted"/>
<evidence type="ECO:0000313" key="3">
    <source>
        <dbReference type="Proteomes" id="UP000265000"/>
    </source>
</evidence>
<name>A0A3Q2UNF8_FUNHE</name>
<accession>A0A3Q2UNF8</accession>
<reference evidence="2" key="2">
    <citation type="submission" date="2025-09" db="UniProtKB">
        <authorList>
            <consortium name="Ensembl"/>
        </authorList>
    </citation>
    <scope>IDENTIFICATION</scope>
</reference>
<organism evidence="2 3">
    <name type="scientific">Fundulus heteroclitus</name>
    <name type="common">Killifish</name>
    <name type="synonym">Mummichog</name>
    <dbReference type="NCBI Taxonomy" id="8078"/>
    <lineage>
        <taxon>Eukaryota</taxon>
        <taxon>Metazoa</taxon>
        <taxon>Chordata</taxon>
        <taxon>Craniata</taxon>
        <taxon>Vertebrata</taxon>
        <taxon>Euteleostomi</taxon>
        <taxon>Actinopterygii</taxon>
        <taxon>Neopterygii</taxon>
        <taxon>Teleostei</taxon>
        <taxon>Neoteleostei</taxon>
        <taxon>Acanthomorphata</taxon>
        <taxon>Ovalentaria</taxon>
        <taxon>Atherinomorphae</taxon>
        <taxon>Cyprinodontiformes</taxon>
        <taxon>Fundulidae</taxon>
        <taxon>Fundulus</taxon>
    </lineage>
</organism>
<feature type="region of interest" description="Disordered" evidence="1">
    <location>
        <begin position="1"/>
        <end position="23"/>
    </location>
</feature>